<evidence type="ECO:0000256" key="7">
    <source>
        <dbReference type="ARBA" id="ARBA00023136"/>
    </source>
</evidence>
<feature type="transmembrane region" description="Helical" evidence="10">
    <location>
        <begin position="341"/>
        <end position="360"/>
    </location>
</feature>
<evidence type="ECO:0000256" key="4">
    <source>
        <dbReference type="ARBA" id="ARBA00022597"/>
    </source>
</evidence>
<dbReference type="InterPro" id="IPR036259">
    <property type="entry name" value="MFS_trans_sf"/>
</dbReference>
<evidence type="ECO:0000256" key="10">
    <source>
        <dbReference type="SAM" id="Phobius"/>
    </source>
</evidence>
<gene>
    <name evidence="13" type="ORF">QR98_0043470</name>
    <name evidence="12" type="ORF">SSS_3646</name>
</gene>
<feature type="transmembrane region" description="Helical" evidence="10">
    <location>
        <begin position="136"/>
        <end position="160"/>
    </location>
</feature>
<dbReference type="GO" id="GO:0022857">
    <property type="term" value="F:transmembrane transporter activity"/>
    <property type="evidence" value="ECO:0007669"/>
    <property type="project" value="InterPro"/>
</dbReference>
<dbReference type="InterPro" id="IPR011701">
    <property type="entry name" value="MFS"/>
</dbReference>
<dbReference type="PANTHER" id="PTHR43184">
    <property type="entry name" value="MAJOR FACILITATOR SUPERFAMILY TRANSPORTER 16, ISOFORM B"/>
    <property type="match status" value="1"/>
</dbReference>
<feature type="transmembrane region" description="Helical" evidence="10">
    <location>
        <begin position="30"/>
        <end position="46"/>
    </location>
</feature>
<dbReference type="PROSITE" id="PS50850">
    <property type="entry name" value="MFS"/>
    <property type="match status" value="1"/>
</dbReference>
<feature type="transmembrane region" description="Helical" evidence="10">
    <location>
        <begin position="202"/>
        <end position="223"/>
    </location>
</feature>
<evidence type="ECO:0000313" key="16">
    <source>
        <dbReference type="Proteomes" id="UP000616769"/>
    </source>
</evidence>
<dbReference type="AlphaFoldDB" id="A0A132A5H3"/>
<dbReference type="Pfam" id="PF07690">
    <property type="entry name" value="MFS_1"/>
    <property type="match status" value="1"/>
</dbReference>
<feature type="transmembrane region" description="Helical" evidence="10">
    <location>
        <begin position="172"/>
        <end position="196"/>
    </location>
</feature>
<feature type="domain" description="Major facilitator superfamily (MFS) profile" evidence="11">
    <location>
        <begin position="32"/>
        <end position="460"/>
    </location>
</feature>
<dbReference type="Proteomes" id="UP000070412">
    <property type="component" value="Unassembled WGS sequence"/>
</dbReference>
<evidence type="ECO:0000313" key="13">
    <source>
        <dbReference type="EMBL" id="KPM05875.1"/>
    </source>
</evidence>
<keyword evidence="15" id="KW-1185">Reference proteome</keyword>
<dbReference type="Proteomes" id="UP000616769">
    <property type="component" value="Unassembled WGS sequence"/>
</dbReference>
<feature type="transmembrane region" description="Helical" evidence="10">
    <location>
        <begin position="309"/>
        <end position="329"/>
    </location>
</feature>
<evidence type="ECO:0000256" key="2">
    <source>
        <dbReference type="ARBA" id="ARBA00009598"/>
    </source>
</evidence>
<dbReference type="GO" id="GO:0016020">
    <property type="term" value="C:membrane"/>
    <property type="evidence" value="ECO:0007669"/>
    <property type="project" value="UniProtKB-SubCell"/>
</dbReference>
<comment type="similarity">
    <text evidence="2">Belongs to the major facilitator superfamily. Organophosphate:Pi antiporter (OPA) (TC 2.A.1.4) family.</text>
</comment>
<name>A0A132A5H3_SARSC</name>
<dbReference type="InterPro" id="IPR000849">
    <property type="entry name" value="Sugar_P_transporter"/>
</dbReference>
<evidence type="ECO:0000313" key="15">
    <source>
        <dbReference type="Proteomes" id="UP000070412"/>
    </source>
</evidence>
<keyword evidence="7 10" id="KW-0472">Membrane</keyword>
<dbReference type="EMBL" id="JXLN01010523">
    <property type="protein sequence ID" value="KPM05875.1"/>
    <property type="molecule type" value="Genomic_DNA"/>
</dbReference>
<comment type="subcellular location">
    <subcellularLocation>
        <location evidence="1">Membrane</location>
        <topology evidence="1">Multi-pass membrane protein</topology>
    </subcellularLocation>
</comment>
<dbReference type="EnsemblMetazoa" id="SSS_3646s_mrna">
    <property type="protein sequence ID" value="KAF7493982.1"/>
    <property type="gene ID" value="SSS_3646"/>
</dbReference>
<dbReference type="PIRSF" id="PIRSF002808">
    <property type="entry name" value="Hexose_phosphate_transp"/>
    <property type="match status" value="1"/>
</dbReference>
<dbReference type="VEuPathDB" id="VectorBase:SSCA007866"/>
<keyword evidence="5 10" id="KW-0812">Transmembrane</keyword>
<feature type="transmembrane region" description="Helical" evidence="10">
    <location>
        <begin position="435"/>
        <end position="456"/>
    </location>
</feature>
<dbReference type="PANTHER" id="PTHR43184:SF12">
    <property type="entry name" value="SUGAR PHOSPHATE EXCHANGER 3"/>
    <property type="match status" value="1"/>
</dbReference>
<dbReference type="SUPFAM" id="SSF103473">
    <property type="entry name" value="MFS general substrate transporter"/>
    <property type="match status" value="1"/>
</dbReference>
<feature type="transmembrane region" description="Helical" evidence="10">
    <location>
        <begin position="266"/>
        <end position="289"/>
    </location>
</feature>
<evidence type="ECO:0000256" key="9">
    <source>
        <dbReference type="ARBA" id="ARBA00042039"/>
    </source>
</evidence>
<reference evidence="12" key="3">
    <citation type="submission" date="2020-01" db="EMBL/GenBank/DDBJ databases">
        <authorList>
            <person name="Korhonen P.K.K."/>
            <person name="Guangxu M.G."/>
            <person name="Wang T.W."/>
            <person name="Stroehlein A.J.S."/>
            <person name="Young N.D."/>
            <person name="Ang C.-S.A."/>
            <person name="Fernando D.W.F."/>
            <person name="Lu H.L."/>
            <person name="Taylor S.T."/>
            <person name="Ehtesham M.E.M."/>
            <person name="Najaraj S.H.N."/>
            <person name="Harsha G.H.G."/>
            <person name="Madugundu A.M."/>
            <person name="Renuse S.R."/>
            <person name="Holt D.H."/>
            <person name="Pandey A.P."/>
            <person name="Papenfuss A.P."/>
            <person name="Gasser R.B.G."/>
            <person name="Fischer K.F."/>
        </authorList>
    </citation>
    <scope>NUCLEOTIDE SEQUENCE</scope>
    <source>
        <strain evidence="12">SSS_KF_BRIS2020</strain>
    </source>
</reference>
<feature type="transmembrane region" description="Helical" evidence="10">
    <location>
        <begin position="85"/>
        <end position="102"/>
    </location>
</feature>
<protein>
    <recommendedName>
        <fullName evidence="8">Sugar phosphate exchanger 3</fullName>
    </recommendedName>
    <alternativeName>
        <fullName evidence="9">Solute carrier family 37 member 3</fullName>
    </alternativeName>
</protein>
<reference evidence="15" key="2">
    <citation type="journal article" date="2020" name="PLoS Negl. Trop. Dis.">
        <title>High-quality nuclear genome for Sarcoptes scabiei-A critical resource for a neglected parasite.</title>
        <authorList>
            <person name="Korhonen P.K."/>
            <person name="Gasser R.B."/>
            <person name="Ma G."/>
            <person name="Wang T."/>
            <person name="Stroehlein A.J."/>
            <person name="Young N.D."/>
            <person name="Ang C.S."/>
            <person name="Fernando D.D."/>
            <person name="Lu H.C."/>
            <person name="Taylor S."/>
            <person name="Reynolds S.L."/>
            <person name="Mofiz E."/>
            <person name="Najaraj S.H."/>
            <person name="Gowda H."/>
            <person name="Madugundu A."/>
            <person name="Renuse S."/>
            <person name="Holt D."/>
            <person name="Pandey A."/>
            <person name="Papenfuss A.T."/>
            <person name="Fischer K."/>
        </authorList>
    </citation>
    <scope>NUCLEOTIDE SEQUENCE [LARGE SCALE GENOMIC DNA]</scope>
</reference>
<keyword evidence="6 10" id="KW-1133">Transmembrane helix</keyword>
<evidence type="ECO:0000256" key="3">
    <source>
        <dbReference type="ARBA" id="ARBA00022448"/>
    </source>
</evidence>
<reference evidence="14" key="4">
    <citation type="submission" date="2022-06" db="UniProtKB">
        <authorList>
            <consortium name="EnsemblMetazoa"/>
        </authorList>
    </citation>
    <scope>IDENTIFICATION</scope>
</reference>
<organism evidence="13 16">
    <name type="scientific">Sarcoptes scabiei</name>
    <name type="common">Itch mite</name>
    <name type="synonym">Acarus scabiei</name>
    <dbReference type="NCBI Taxonomy" id="52283"/>
    <lineage>
        <taxon>Eukaryota</taxon>
        <taxon>Metazoa</taxon>
        <taxon>Ecdysozoa</taxon>
        <taxon>Arthropoda</taxon>
        <taxon>Chelicerata</taxon>
        <taxon>Arachnida</taxon>
        <taxon>Acari</taxon>
        <taxon>Acariformes</taxon>
        <taxon>Sarcoptiformes</taxon>
        <taxon>Astigmata</taxon>
        <taxon>Psoroptidia</taxon>
        <taxon>Sarcoptoidea</taxon>
        <taxon>Sarcoptidae</taxon>
        <taxon>Sarcoptinae</taxon>
        <taxon>Sarcoptes</taxon>
    </lineage>
</organism>
<evidence type="ECO:0000256" key="6">
    <source>
        <dbReference type="ARBA" id="ARBA00022989"/>
    </source>
</evidence>
<dbReference type="Gene3D" id="1.20.1250.20">
    <property type="entry name" value="MFS general substrate transporter like domains"/>
    <property type="match status" value="2"/>
</dbReference>
<dbReference type="InterPro" id="IPR020846">
    <property type="entry name" value="MFS_dom"/>
</dbReference>
<dbReference type="OrthoDB" id="3639251at2759"/>
<feature type="transmembrane region" description="Helical" evidence="10">
    <location>
        <begin position="109"/>
        <end position="130"/>
    </location>
</feature>
<reference evidence="13 16" key="1">
    <citation type="journal article" date="2015" name="Parasit. Vectors">
        <title>Draft genome of the scabies mite.</title>
        <authorList>
            <person name="Rider S.D.Jr."/>
            <person name="Morgan M.S."/>
            <person name="Arlian L.G."/>
        </authorList>
    </citation>
    <scope>NUCLEOTIDE SEQUENCE [LARGE SCALE GENOMIC DNA]</scope>
    <source>
        <strain evidence="13">Arlian Lab</strain>
    </source>
</reference>
<proteinExistence type="inferred from homology"/>
<keyword evidence="3" id="KW-0813">Transport</keyword>
<evidence type="ECO:0000313" key="14">
    <source>
        <dbReference type="EnsemblMetazoa" id="KAF7493982.1"/>
    </source>
</evidence>
<evidence type="ECO:0000256" key="8">
    <source>
        <dbReference type="ARBA" id="ARBA00041091"/>
    </source>
</evidence>
<evidence type="ECO:0000313" key="12">
    <source>
        <dbReference type="EMBL" id="KAF7493982.1"/>
    </source>
</evidence>
<evidence type="ECO:0000256" key="1">
    <source>
        <dbReference type="ARBA" id="ARBA00004141"/>
    </source>
</evidence>
<dbReference type="EMBL" id="WVUK01000054">
    <property type="protein sequence ID" value="KAF7493982.1"/>
    <property type="molecule type" value="Genomic_DNA"/>
</dbReference>
<accession>A0A132A5H3</accession>
<sequence length="470" mass="51841">MLKSNIKIAKLFLLDRNVEGPRSRLRSHRILILIITFIIYTIYHMSRKPMSVIKSKLYNGNATDPNNWAPFNDKLANSLLSVLDGVYWSAYAIGMLCNGFIAERSNLRLYLSISMTLCGLMCLISGLAFYLSIHSLTFFIVVQFLSGWFQSSGWPAVLAVMGNWFGTTKKGFIFGIWSLHTSLGNMLGTALAGVFVDFNWGLSYIVPGIICLICSLIIFFTLIPKPEEVDLTLESKILYESTRSNQNQSIEISLTKNKKAIKFFEAFTISGVIEFSICLFFTKSVSYIFLNWLPKYISSHGNISSSKSAYISLMFDIGGCFGSIISGLITDIIGYGSISCFLFLCLSIPSLFLLANFSHLNLPINLTLQFLNGFFINGPSSLITTTVSANLACQVTMKAATATVSAIVDGTGSIGAAIGPSIVGPLRDYFDDWNAIFYIAMIGNFLAASSLVRIVLRDTKFLITNNSQLS</sequence>
<evidence type="ECO:0000259" key="11">
    <source>
        <dbReference type="PROSITE" id="PS50850"/>
    </source>
</evidence>
<keyword evidence="4" id="KW-0762">Sugar transport</keyword>
<evidence type="ECO:0000256" key="5">
    <source>
        <dbReference type="ARBA" id="ARBA00022692"/>
    </source>
</evidence>